<dbReference type="Proteomes" id="UP001223586">
    <property type="component" value="Unassembled WGS sequence"/>
</dbReference>
<dbReference type="EMBL" id="JAUSTT010000001">
    <property type="protein sequence ID" value="MDQ0174394.1"/>
    <property type="molecule type" value="Genomic_DNA"/>
</dbReference>
<evidence type="ECO:0000313" key="1">
    <source>
        <dbReference type="EMBL" id="MDQ0174394.1"/>
    </source>
</evidence>
<name>A0ABT9WMR2_9BACI</name>
<sequence>MPSKKSPLQLVDEKFTEELKRLERKFEDGLKIDNVQLFIHHADFVFILGYSIGQTIGSKHI</sequence>
<gene>
    <name evidence="1" type="ORF">J2S08_000225</name>
</gene>
<organism evidence="1 2">
    <name type="scientific">Bacillus chungangensis</name>
    <dbReference type="NCBI Taxonomy" id="587633"/>
    <lineage>
        <taxon>Bacteria</taxon>
        <taxon>Bacillati</taxon>
        <taxon>Bacillota</taxon>
        <taxon>Bacilli</taxon>
        <taxon>Bacillales</taxon>
        <taxon>Bacillaceae</taxon>
        <taxon>Bacillus</taxon>
    </lineage>
</organism>
<reference evidence="1 2" key="1">
    <citation type="submission" date="2023-07" db="EMBL/GenBank/DDBJ databases">
        <title>Genomic Encyclopedia of Type Strains, Phase IV (KMG-IV): sequencing the most valuable type-strain genomes for metagenomic binning, comparative biology and taxonomic classification.</title>
        <authorList>
            <person name="Goeker M."/>
        </authorList>
    </citation>
    <scope>NUCLEOTIDE SEQUENCE [LARGE SCALE GENOMIC DNA]</scope>
    <source>
        <strain evidence="1 2">DSM 23837</strain>
    </source>
</reference>
<dbReference type="RefSeq" id="WP_307225826.1">
    <property type="nucleotide sequence ID" value="NZ_JAUSTT010000001.1"/>
</dbReference>
<evidence type="ECO:0000313" key="2">
    <source>
        <dbReference type="Proteomes" id="UP001223586"/>
    </source>
</evidence>
<comment type="caution">
    <text evidence="1">The sequence shown here is derived from an EMBL/GenBank/DDBJ whole genome shotgun (WGS) entry which is preliminary data.</text>
</comment>
<proteinExistence type="predicted"/>
<accession>A0ABT9WMR2</accession>
<keyword evidence="2" id="KW-1185">Reference proteome</keyword>
<protein>
    <submittedName>
        <fullName evidence="1">Uncharacterized protein</fullName>
    </submittedName>
</protein>